<accession>A0A067PHW6</accession>
<name>A0A067PHW6_9AGAM</name>
<gene>
    <name evidence="2" type="ORF">JAAARDRAFT_116222</name>
</gene>
<feature type="non-terminal residue" evidence="2">
    <location>
        <position position="1"/>
    </location>
</feature>
<feature type="transmembrane region" description="Helical" evidence="1">
    <location>
        <begin position="39"/>
        <end position="56"/>
    </location>
</feature>
<evidence type="ECO:0000313" key="2">
    <source>
        <dbReference type="EMBL" id="KDQ50627.1"/>
    </source>
</evidence>
<feature type="non-terminal residue" evidence="2">
    <location>
        <position position="71"/>
    </location>
</feature>
<reference evidence="3" key="1">
    <citation type="journal article" date="2014" name="Proc. Natl. Acad. Sci. U.S.A.">
        <title>Extensive sampling of basidiomycete genomes demonstrates inadequacy of the white-rot/brown-rot paradigm for wood decay fungi.</title>
        <authorList>
            <person name="Riley R."/>
            <person name="Salamov A.A."/>
            <person name="Brown D.W."/>
            <person name="Nagy L.G."/>
            <person name="Floudas D."/>
            <person name="Held B.W."/>
            <person name="Levasseur A."/>
            <person name="Lombard V."/>
            <person name="Morin E."/>
            <person name="Otillar R."/>
            <person name="Lindquist E.A."/>
            <person name="Sun H."/>
            <person name="LaButti K.M."/>
            <person name="Schmutz J."/>
            <person name="Jabbour D."/>
            <person name="Luo H."/>
            <person name="Baker S.E."/>
            <person name="Pisabarro A.G."/>
            <person name="Walton J.D."/>
            <person name="Blanchette R.A."/>
            <person name="Henrissat B."/>
            <person name="Martin F."/>
            <person name="Cullen D."/>
            <person name="Hibbett D.S."/>
            <person name="Grigoriev I.V."/>
        </authorList>
    </citation>
    <scope>NUCLEOTIDE SEQUENCE [LARGE SCALE GENOMIC DNA]</scope>
    <source>
        <strain evidence="3">MUCL 33604</strain>
    </source>
</reference>
<proteinExistence type="predicted"/>
<dbReference type="HOGENOM" id="CLU_174958_0_0_1"/>
<keyword evidence="1" id="KW-1133">Transmembrane helix</keyword>
<protein>
    <submittedName>
        <fullName evidence="2">Uncharacterized protein</fullName>
    </submittedName>
</protein>
<dbReference type="Proteomes" id="UP000027265">
    <property type="component" value="Unassembled WGS sequence"/>
</dbReference>
<evidence type="ECO:0000313" key="3">
    <source>
        <dbReference type="Proteomes" id="UP000027265"/>
    </source>
</evidence>
<dbReference type="AlphaFoldDB" id="A0A067PHW6"/>
<keyword evidence="3" id="KW-1185">Reference proteome</keyword>
<organism evidence="2 3">
    <name type="scientific">Jaapia argillacea MUCL 33604</name>
    <dbReference type="NCBI Taxonomy" id="933084"/>
    <lineage>
        <taxon>Eukaryota</taxon>
        <taxon>Fungi</taxon>
        <taxon>Dikarya</taxon>
        <taxon>Basidiomycota</taxon>
        <taxon>Agaricomycotina</taxon>
        <taxon>Agaricomycetes</taxon>
        <taxon>Agaricomycetidae</taxon>
        <taxon>Jaapiales</taxon>
        <taxon>Jaapiaceae</taxon>
        <taxon>Jaapia</taxon>
    </lineage>
</organism>
<dbReference type="EMBL" id="KL197758">
    <property type="protein sequence ID" value="KDQ50627.1"/>
    <property type="molecule type" value="Genomic_DNA"/>
</dbReference>
<keyword evidence="1" id="KW-0812">Transmembrane</keyword>
<keyword evidence="1" id="KW-0472">Membrane</keyword>
<feature type="transmembrane region" description="Helical" evidence="1">
    <location>
        <begin position="6"/>
        <end position="27"/>
    </location>
</feature>
<dbReference type="OrthoDB" id="3268450at2759"/>
<evidence type="ECO:0000256" key="1">
    <source>
        <dbReference type="SAM" id="Phobius"/>
    </source>
</evidence>
<dbReference type="InParanoid" id="A0A067PHW6"/>
<sequence length="71" mass="8121">HPRLTGYRFLVIALTAGFGISKAVTAYRGESMSSTTLEWTFDVVVALILFWLGLYQDNSPATVEWLFKWDY</sequence>